<organism evidence="1 2">
    <name type="scientific">Thiohalorhabdus methylotrophus</name>
    <dbReference type="NCBI Taxonomy" id="3242694"/>
    <lineage>
        <taxon>Bacteria</taxon>
        <taxon>Pseudomonadati</taxon>
        <taxon>Pseudomonadota</taxon>
        <taxon>Gammaproteobacteria</taxon>
        <taxon>Thiohalorhabdales</taxon>
        <taxon>Thiohalorhabdaceae</taxon>
        <taxon>Thiohalorhabdus</taxon>
    </lineage>
</organism>
<dbReference type="Proteomes" id="UP001575181">
    <property type="component" value="Unassembled WGS sequence"/>
</dbReference>
<proteinExistence type="predicted"/>
<evidence type="ECO:0000313" key="2">
    <source>
        <dbReference type="Proteomes" id="UP001575181"/>
    </source>
</evidence>
<comment type="caution">
    <text evidence="1">The sequence shown here is derived from an EMBL/GenBank/DDBJ whole genome shotgun (WGS) entry which is preliminary data.</text>
</comment>
<reference evidence="1 2" key="1">
    <citation type="submission" date="2024-08" db="EMBL/GenBank/DDBJ databases">
        <title>Whole-genome sequencing of halo(alkali)philic microorganisms from hypersaline lakes.</title>
        <authorList>
            <person name="Sorokin D.Y."/>
            <person name="Merkel A.Y."/>
            <person name="Messina E."/>
            <person name="Yakimov M."/>
        </authorList>
    </citation>
    <scope>NUCLEOTIDE SEQUENCE [LARGE SCALE GENOMIC DNA]</scope>
    <source>
        <strain evidence="1 2">Cl-TMA</strain>
    </source>
</reference>
<name>A0ABV4TU12_9GAMM</name>
<keyword evidence="2" id="KW-1185">Reference proteome</keyword>
<evidence type="ECO:0000313" key="1">
    <source>
        <dbReference type="EMBL" id="MFA9460076.1"/>
    </source>
</evidence>
<dbReference type="EMBL" id="JBGUAW010000003">
    <property type="protein sequence ID" value="MFA9460076.1"/>
    <property type="molecule type" value="Genomic_DNA"/>
</dbReference>
<accession>A0ABV4TU12</accession>
<dbReference type="RefSeq" id="WP_373654865.1">
    <property type="nucleotide sequence ID" value="NZ_JBGUAW010000003.1"/>
</dbReference>
<gene>
    <name evidence="1" type="ORF">ACERLL_04490</name>
</gene>
<protein>
    <submittedName>
        <fullName evidence="1">Uncharacterized protein</fullName>
    </submittedName>
</protein>
<sequence length="107" mass="11476">MLDYSNLPALDWTDPESVNKARVQILRAEPVILNMPKGVDLAVDAASLGCRHDPDNGVLVSCRGPDCLRALSRLQGLDGLEELAPAAEQADATVDVDPGGRRIVIHH</sequence>